<evidence type="ECO:0000256" key="3">
    <source>
        <dbReference type="ARBA" id="ARBA00010626"/>
    </source>
</evidence>
<keyword evidence="17" id="KW-0732">Signal</keyword>
<feature type="signal peptide" evidence="17">
    <location>
        <begin position="1"/>
        <end position="20"/>
    </location>
</feature>
<comment type="pathway">
    <text evidence="2">Protein modification; protein glycosylation.</text>
</comment>
<evidence type="ECO:0000256" key="9">
    <source>
        <dbReference type="ARBA" id="ARBA00022976"/>
    </source>
</evidence>
<evidence type="ECO:0000256" key="1">
    <source>
        <dbReference type="ARBA" id="ARBA00004240"/>
    </source>
</evidence>
<dbReference type="InterPro" id="IPR039922">
    <property type="entry name" value="POFUT1"/>
</dbReference>
<keyword evidence="10" id="KW-1015">Disulfide bond</keyword>
<evidence type="ECO:0000256" key="4">
    <source>
        <dbReference type="ARBA" id="ARBA00012196"/>
    </source>
</evidence>
<keyword evidence="6" id="KW-0328">Glycosyltransferase</keyword>
<evidence type="ECO:0000256" key="17">
    <source>
        <dbReference type="SAM" id="SignalP"/>
    </source>
</evidence>
<proteinExistence type="inferred from homology"/>
<feature type="chain" id="PRO_5045858558" description="GDP-fucose protein O-fucosyltransferase 1" evidence="17">
    <location>
        <begin position="21"/>
        <end position="376"/>
    </location>
</feature>
<keyword evidence="9" id="KW-0914">Notch signaling pathway</keyword>
<dbReference type="EMBL" id="CP111023">
    <property type="protein sequence ID" value="WAR22041.1"/>
    <property type="molecule type" value="Genomic_DNA"/>
</dbReference>
<keyword evidence="13" id="KW-0119">Carbohydrate metabolism</keyword>
<dbReference type="Gene3D" id="3.40.50.11350">
    <property type="match status" value="1"/>
</dbReference>
<keyword evidence="11" id="KW-0325">Glycoprotein</keyword>
<name>A0ABY7FMS7_MYAAR</name>
<comment type="similarity">
    <text evidence="3">Belongs to the glycosyltransferase 65 family.</text>
</comment>
<comment type="catalytic activity">
    <reaction evidence="15">
        <text>L-threonyl-[protein] + GDP-beta-L-fucose = 3-O-(alpha-L-fucosyl)-L-threonyl-[protein] + GDP + H(+)</text>
        <dbReference type="Rhea" id="RHEA:70491"/>
        <dbReference type="Rhea" id="RHEA-COMP:11060"/>
        <dbReference type="Rhea" id="RHEA-COMP:17915"/>
        <dbReference type="ChEBI" id="CHEBI:15378"/>
        <dbReference type="ChEBI" id="CHEBI:30013"/>
        <dbReference type="ChEBI" id="CHEBI:57273"/>
        <dbReference type="ChEBI" id="CHEBI:58189"/>
        <dbReference type="ChEBI" id="CHEBI:189631"/>
        <dbReference type="EC" id="2.4.1.221"/>
    </reaction>
    <physiologicalReaction direction="left-to-right" evidence="15">
        <dbReference type="Rhea" id="RHEA:70492"/>
    </physiologicalReaction>
</comment>
<evidence type="ECO:0000256" key="14">
    <source>
        <dbReference type="ARBA" id="ARBA00033080"/>
    </source>
</evidence>
<comment type="subcellular location">
    <subcellularLocation>
        <location evidence="1">Endoplasmic reticulum</location>
    </subcellularLocation>
</comment>
<keyword evidence="12" id="KW-0294">Fucose metabolism</keyword>
<evidence type="ECO:0000256" key="6">
    <source>
        <dbReference type="ARBA" id="ARBA00022676"/>
    </source>
</evidence>
<evidence type="ECO:0000256" key="10">
    <source>
        <dbReference type="ARBA" id="ARBA00023157"/>
    </source>
</evidence>
<dbReference type="Gene3D" id="3.40.50.11340">
    <property type="match status" value="1"/>
</dbReference>
<keyword evidence="7" id="KW-0808">Transferase</keyword>
<evidence type="ECO:0000256" key="5">
    <source>
        <dbReference type="ARBA" id="ARBA00021745"/>
    </source>
</evidence>
<accession>A0ABY7FMS7</accession>
<dbReference type="EC" id="2.4.1.221" evidence="4"/>
<evidence type="ECO:0000256" key="11">
    <source>
        <dbReference type="ARBA" id="ARBA00023180"/>
    </source>
</evidence>
<evidence type="ECO:0000256" key="2">
    <source>
        <dbReference type="ARBA" id="ARBA00004922"/>
    </source>
</evidence>
<dbReference type="PANTHER" id="PTHR21420">
    <property type="entry name" value="GDP-FUCOSE PROTEIN O-FUCOSYLTRANSFERASE 1"/>
    <property type="match status" value="1"/>
</dbReference>
<evidence type="ECO:0000256" key="15">
    <source>
        <dbReference type="ARBA" id="ARBA00047273"/>
    </source>
</evidence>
<reference evidence="18" key="1">
    <citation type="submission" date="2022-11" db="EMBL/GenBank/DDBJ databases">
        <title>Centuries of genome instability and evolution in soft-shell clam transmissible cancer (bioRxiv).</title>
        <authorList>
            <person name="Hart S.F.M."/>
            <person name="Yonemitsu M.A."/>
            <person name="Giersch R.M."/>
            <person name="Beal B.F."/>
            <person name="Arriagada G."/>
            <person name="Davis B.W."/>
            <person name="Ostrander E.A."/>
            <person name="Goff S.P."/>
            <person name="Metzger M.J."/>
        </authorList>
    </citation>
    <scope>NUCLEOTIDE SEQUENCE</scope>
    <source>
        <strain evidence="18">MELC-2E11</strain>
        <tissue evidence="18">Siphon/mantle</tissue>
    </source>
</reference>
<evidence type="ECO:0000256" key="12">
    <source>
        <dbReference type="ARBA" id="ARBA00023253"/>
    </source>
</evidence>
<evidence type="ECO:0000256" key="16">
    <source>
        <dbReference type="ARBA" id="ARBA00048647"/>
    </source>
</evidence>
<evidence type="ECO:0000313" key="19">
    <source>
        <dbReference type="Proteomes" id="UP001164746"/>
    </source>
</evidence>
<dbReference type="Pfam" id="PF10250">
    <property type="entry name" value="O-FucT"/>
    <property type="match status" value="1"/>
</dbReference>
<evidence type="ECO:0000256" key="7">
    <source>
        <dbReference type="ARBA" id="ARBA00022679"/>
    </source>
</evidence>
<evidence type="ECO:0000256" key="13">
    <source>
        <dbReference type="ARBA" id="ARBA00023277"/>
    </source>
</evidence>
<organism evidence="18 19">
    <name type="scientific">Mya arenaria</name>
    <name type="common">Soft-shell clam</name>
    <dbReference type="NCBI Taxonomy" id="6604"/>
    <lineage>
        <taxon>Eukaryota</taxon>
        <taxon>Metazoa</taxon>
        <taxon>Spiralia</taxon>
        <taxon>Lophotrochozoa</taxon>
        <taxon>Mollusca</taxon>
        <taxon>Bivalvia</taxon>
        <taxon>Autobranchia</taxon>
        <taxon>Heteroconchia</taxon>
        <taxon>Euheterodonta</taxon>
        <taxon>Imparidentia</taxon>
        <taxon>Neoheterodontei</taxon>
        <taxon>Myida</taxon>
        <taxon>Myoidea</taxon>
        <taxon>Myidae</taxon>
        <taxon>Mya</taxon>
    </lineage>
</organism>
<comment type="catalytic activity">
    <reaction evidence="16">
        <text>L-seryl-[protein] + GDP-beta-L-fucose = 3-O-(alpha-L-fucosyl)-L-seryl-[protein] + GDP + H(+)</text>
        <dbReference type="Rhea" id="RHEA:63644"/>
        <dbReference type="Rhea" id="RHEA-COMP:9863"/>
        <dbReference type="Rhea" id="RHEA-COMP:17914"/>
        <dbReference type="ChEBI" id="CHEBI:15378"/>
        <dbReference type="ChEBI" id="CHEBI:29999"/>
        <dbReference type="ChEBI" id="CHEBI:57273"/>
        <dbReference type="ChEBI" id="CHEBI:58189"/>
        <dbReference type="ChEBI" id="CHEBI:189632"/>
        <dbReference type="EC" id="2.4.1.221"/>
    </reaction>
    <physiologicalReaction direction="left-to-right" evidence="16">
        <dbReference type="Rhea" id="RHEA:63645"/>
    </physiologicalReaction>
</comment>
<dbReference type="InterPro" id="IPR019378">
    <property type="entry name" value="GDP-Fuc_O-FucTrfase"/>
</dbReference>
<keyword evidence="19" id="KW-1185">Reference proteome</keyword>
<dbReference type="CDD" id="cd11302">
    <property type="entry name" value="O-FucT-1"/>
    <property type="match status" value="1"/>
</dbReference>
<sequence length="376" mass="42877">MLVLPLVMFGIWIISVGGEALEVDKKGYVLYCPCMGRFGNQADHFLGSLAFAKAVDRTLVLPPWVEYHFPAPKSVQVPFDTYFKVEPLRAYHRVLTMEEFMEKLAPTIWPEGNRAVFCFQARTYGEKQNDCNAKEGNPFGPFWDTFNIDFDLSEFYSPLYHDSSNLHDMERWKKKYSPEAWPVIAFTGAPAQFPVQQQNAGLQQYLEFSDNIASKRDEYIAEHFGDEKFLGIHLRLGSDFENACKHIKDSPLMFGAAQCLGYRMEHGKPSSEMCYPSEKTIARDVAKALKKSGIQFVYVATDSKDLIKNLSKKFKKVKFFKSSASNPHLDLAMLCAADKFIGNCISTFTAFVTRARGVHNKPSNFWDFPPMKHDEL</sequence>
<gene>
    <name evidence="18" type="ORF">MAR_016015</name>
</gene>
<dbReference type="PANTHER" id="PTHR21420:SF10">
    <property type="entry name" value="GDP-FUCOSE PROTEIN O-FUCOSYLTRANSFERASE 1"/>
    <property type="match status" value="1"/>
</dbReference>
<dbReference type="Proteomes" id="UP001164746">
    <property type="component" value="Chromosome 12"/>
</dbReference>
<evidence type="ECO:0000256" key="8">
    <source>
        <dbReference type="ARBA" id="ARBA00022824"/>
    </source>
</evidence>
<keyword evidence="8" id="KW-0256">Endoplasmic reticulum</keyword>
<protein>
    <recommendedName>
        <fullName evidence="5">GDP-fucose protein O-fucosyltransferase 1</fullName>
        <ecNumber evidence="4">2.4.1.221</ecNumber>
    </recommendedName>
    <alternativeName>
        <fullName evidence="14">Peptide-O-fucosyltransferase 1</fullName>
    </alternativeName>
</protein>
<evidence type="ECO:0000313" key="18">
    <source>
        <dbReference type="EMBL" id="WAR22041.1"/>
    </source>
</evidence>